<feature type="compositionally biased region" description="Low complexity" evidence="1">
    <location>
        <begin position="782"/>
        <end position="792"/>
    </location>
</feature>
<feature type="compositionally biased region" description="Basic residues" evidence="1">
    <location>
        <begin position="1070"/>
        <end position="1084"/>
    </location>
</feature>
<feature type="compositionally biased region" description="Basic residues" evidence="1">
    <location>
        <begin position="914"/>
        <end position="924"/>
    </location>
</feature>
<evidence type="ECO:0000256" key="2">
    <source>
        <dbReference type="SAM" id="SignalP"/>
    </source>
</evidence>
<name>A0A8X6G6Q6_TRICU</name>
<feature type="region of interest" description="Disordered" evidence="1">
    <location>
        <begin position="115"/>
        <end position="253"/>
    </location>
</feature>
<feature type="compositionally biased region" description="Basic and acidic residues" evidence="1">
    <location>
        <begin position="374"/>
        <end position="387"/>
    </location>
</feature>
<accession>A0A8X6G6Q6</accession>
<proteinExistence type="predicted"/>
<feature type="compositionally biased region" description="Pro residues" evidence="1">
    <location>
        <begin position="937"/>
        <end position="952"/>
    </location>
</feature>
<feature type="region of interest" description="Disordered" evidence="1">
    <location>
        <begin position="349"/>
        <end position="443"/>
    </location>
</feature>
<dbReference type="OrthoDB" id="6427417at2759"/>
<feature type="chain" id="PRO_5036483617" evidence="2">
    <location>
        <begin position="25"/>
        <end position="1138"/>
    </location>
</feature>
<gene>
    <name evidence="3" type="primary">NCL1_25469</name>
    <name evidence="3" type="ORF">TNCT_446041</name>
</gene>
<dbReference type="AlphaFoldDB" id="A0A8X6G6Q6"/>
<feature type="region of interest" description="Disordered" evidence="1">
    <location>
        <begin position="550"/>
        <end position="661"/>
    </location>
</feature>
<feature type="compositionally biased region" description="Polar residues" evidence="1">
    <location>
        <begin position="233"/>
        <end position="245"/>
    </location>
</feature>
<feature type="compositionally biased region" description="Basic and acidic residues" evidence="1">
    <location>
        <begin position="1025"/>
        <end position="1034"/>
    </location>
</feature>
<feature type="compositionally biased region" description="Pro residues" evidence="1">
    <location>
        <begin position="834"/>
        <end position="889"/>
    </location>
</feature>
<feature type="compositionally biased region" description="Polar residues" evidence="1">
    <location>
        <begin position="359"/>
        <end position="373"/>
    </location>
</feature>
<feature type="signal peptide" evidence="2">
    <location>
        <begin position="1"/>
        <end position="24"/>
    </location>
</feature>
<feature type="compositionally biased region" description="Acidic residues" evidence="1">
    <location>
        <begin position="987"/>
        <end position="997"/>
    </location>
</feature>
<sequence length="1138" mass="126432">MIIRHHGGMELLAIIWMLTTFVACTPNGTGLVIETPTASNISELREDNSTTIDSTEISPESNNTVIESIGIQVEDNSNNTADIEGIVKSQRRAARFDTAGSNAWVRVYNHQPGTKTNSYFNYETRGNTSAHTSGEGWDSLRKDAQNPVIPINRRESKTKDILRVKSKPAITPSPKQQNITETNPTSSVPVTSTDAPEDTTTASSAPTKKDNVNKGYIVWSSNDGGPSGGWTFDNPNNKVSSQPPSIDNLMPKDGTRWKVVGEGGEDGWQVVDDKGDVEWKIEYDDGEWRVTSTGEIPVDAEWADPEYIWGPDDGSLSEEDEYNSWSADDYAYSPWVDPVVYVRGIGNNTWPKSDAENQGAKSSEQISISAEKNSVTDKDQLIPKEPIRFGVRRKIPEKDTSSAEDQTNNVKSDTADDSKNKNSETLQADQILPKGKSWLPNQPSIKTGQKWIQGYGTKSWEADDTGLKTGFGGETWITANKDFPNGPWVPKAAVGQVQEAPKNVNPIPPEIKVPENPIRAWGTGYGSKTWKGNEWDSNVVWKTGFNGALPWANENTTNTWKFPDQSSEDSEEKNKKNIVWSQPLPSEDNEPLSNLKPTNPPQKSLGPRIKWPTKPTISGNIRWKTPPSRRTEEESWGDDSSEGGVVWKDTTESIPTPAPTGEISTQANIILNKGWQIGDWLSNQNVAAKPITFAWKNKPSQKTSNLISVSWKSDESVTDAPPPVVPAVWNQGQWPGGDQNGFPTWIFSGCKLQIKCGSTESDNSEDDSAQTTPPDTSDDDSSIISTDAPTTTVAKGWPVNQFKGKSWRPPTKSWRPPPTKSWKPPKKSSRPPTSKQPPPTMPDTPPPTPPPSMSWKKPSPPPNMGWKKPPPSWKQPPPSWKQPTPPPTTPWTEATTPPPSISWKPPPPPPPSTKWKKPGSKPRPNKSWNPGPTKSWRPPPTKSWKPPTPPKSWQPSIATPAPDTWNTQPKPDCKDASETTKPTPEPNVEDGDDDDEINPPHIIIITKLPNNQKGLPPPPAPPSTDKWDTRDDRKPKRPPTKSWNFPARKVSQKTGKNRKDMAKMISKWPIRPRKISKPSKKVKGWPKGMPAPTFTWPGNSMRRWTTKKPTSVTSWKPPKYMKSKLWKQMFRKWMSSRM</sequence>
<dbReference type="Proteomes" id="UP000887116">
    <property type="component" value="Unassembled WGS sequence"/>
</dbReference>
<evidence type="ECO:0000256" key="1">
    <source>
        <dbReference type="SAM" id="MobiDB-lite"/>
    </source>
</evidence>
<feature type="compositionally biased region" description="Polar residues" evidence="1">
    <location>
        <begin position="173"/>
        <end position="183"/>
    </location>
</feature>
<feature type="compositionally biased region" description="Polar residues" evidence="1">
    <location>
        <begin position="115"/>
        <end position="132"/>
    </location>
</feature>
<dbReference type="PROSITE" id="PS51257">
    <property type="entry name" value="PROKAR_LIPOPROTEIN"/>
    <property type="match status" value="1"/>
</dbReference>
<keyword evidence="2" id="KW-0732">Signal</keyword>
<evidence type="ECO:0000313" key="3">
    <source>
        <dbReference type="EMBL" id="GFQ97466.1"/>
    </source>
</evidence>
<feature type="compositionally biased region" description="Basic and acidic residues" evidence="1">
    <location>
        <begin position="413"/>
        <end position="422"/>
    </location>
</feature>
<feature type="compositionally biased region" description="Basic and acidic residues" evidence="1">
    <location>
        <begin position="152"/>
        <end position="163"/>
    </location>
</feature>
<feature type="region of interest" description="Disordered" evidence="1">
    <location>
        <begin position="1070"/>
        <end position="1116"/>
    </location>
</feature>
<organism evidence="3 4">
    <name type="scientific">Trichonephila clavata</name>
    <name type="common">Joro spider</name>
    <name type="synonym">Nephila clavata</name>
    <dbReference type="NCBI Taxonomy" id="2740835"/>
    <lineage>
        <taxon>Eukaryota</taxon>
        <taxon>Metazoa</taxon>
        <taxon>Ecdysozoa</taxon>
        <taxon>Arthropoda</taxon>
        <taxon>Chelicerata</taxon>
        <taxon>Arachnida</taxon>
        <taxon>Araneae</taxon>
        <taxon>Araneomorphae</taxon>
        <taxon>Entelegynae</taxon>
        <taxon>Araneoidea</taxon>
        <taxon>Nephilidae</taxon>
        <taxon>Trichonephila</taxon>
    </lineage>
</organism>
<keyword evidence="4" id="KW-1185">Reference proteome</keyword>
<feature type="compositionally biased region" description="Low complexity" evidence="1">
    <location>
        <begin position="184"/>
        <end position="193"/>
    </location>
</feature>
<comment type="caution">
    <text evidence="3">The sequence shown here is derived from an EMBL/GenBank/DDBJ whole genome shotgun (WGS) entry which is preliminary data.</text>
</comment>
<protein>
    <submittedName>
        <fullName evidence="3">Uncharacterized protein</fullName>
    </submittedName>
</protein>
<reference evidence="3" key="1">
    <citation type="submission" date="2020-07" db="EMBL/GenBank/DDBJ databases">
        <title>Multicomponent nature underlies the extraordinary mechanical properties of spider dragline silk.</title>
        <authorList>
            <person name="Kono N."/>
            <person name="Nakamura H."/>
            <person name="Mori M."/>
            <person name="Yoshida Y."/>
            <person name="Ohtoshi R."/>
            <person name="Malay A.D."/>
            <person name="Moran D.A.P."/>
            <person name="Tomita M."/>
            <person name="Numata K."/>
            <person name="Arakawa K."/>
        </authorList>
    </citation>
    <scope>NUCLEOTIDE SEQUENCE</scope>
</reference>
<dbReference type="EMBL" id="BMAO01004850">
    <property type="protein sequence ID" value="GFQ97466.1"/>
    <property type="molecule type" value="Genomic_DNA"/>
</dbReference>
<feature type="compositionally biased region" description="Pro residues" evidence="1">
    <location>
        <begin position="896"/>
        <end position="912"/>
    </location>
</feature>
<evidence type="ECO:0000313" key="4">
    <source>
        <dbReference type="Proteomes" id="UP000887116"/>
    </source>
</evidence>
<feature type="compositionally biased region" description="Polar residues" evidence="1">
    <location>
        <begin position="403"/>
        <end position="412"/>
    </location>
</feature>
<feature type="region of interest" description="Disordered" evidence="1">
    <location>
        <begin position="757"/>
        <end position="1045"/>
    </location>
</feature>